<dbReference type="AlphaFoldDB" id="A0A225WIC1"/>
<keyword evidence="2" id="KW-1185">Reference proteome</keyword>
<reference evidence="2" key="1">
    <citation type="submission" date="2017-03" db="EMBL/GenBank/DDBJ databases">
        <title>Phytopthora megakarya and P. palmivora, two closely related causual agents of cacao black pod achieved similar genome size and gene model numbers by different mechanisms.</title>
        <authorList>
            <person name="Ali S."/>
            <person name="Shao J."/>
            <person name="Larry D.J."/>
            <person name="Kronmiller B."/>
            <person name="Shen D."/>
            <person name="Strem M.D."/>
            <person name="Melnick R.L."/>
            <person name="Guiltinan M.J."/>
            <person name="Tyler B.M."/>
            <person name="Meinhardt L.W."/>
            <person name="Bailey B.A."/>
        </authorList>
    </citation>
    <scope>NUCLEOTIDE SEQUENCE [LARGE SCALE GENOMIC DNA]</scope>
    <source>
        <strain evidence="2">zdho120</strain>
    </source>
</reference>
<name>A0A225WIC1_9STRA</name>
<protein>
    <submittedName>
        <fullName evidence="1">Uncharacterized protein</fullName>
    </submittedName>
</protein>
<dbReference type="OrthoDB" id="77418at2759"/>
<evidence type="ECO:0000313" key="2">
    <source>
        <dbReference type="Proteomes" id="UP000198211"/>
    </source>
</evidence>
<sequence>MTKRRTQSRSASTSPSEPAFRGWEWAQASLWSEGKKCGVRMTDTIIFHHNTEKEVISSYLWLFTGKSGTISRKRMSKDGLVPVAKIRERFLQLAGRSDDKSVAVVNYLDGTRALVGIKDFDEILQTLDDTKREGKKIEGMNYRMSELNAEQVT</sequence>
<accession>A0A225WIC1</accession>
<proteinExistence type="predicted"/>
<dbReference type="EMBL" id="NBNE01000796">
    <property type="protein sequence ID" value="OWZ17184.1"/>
    <property type="molecule type" value="Genomic_DNA"/>
</dbReference>
<dbReference type="Proteomes" id="UP000198211">
    <property type="component" value="Unassembled WGS sequence"/>
</dbReference>
<evidence type="ECO:0000313" key="1">
    <source>
        <dbReference type="EMBL" id="OWZ17184.1"/>
    </source>
</evidence>
<comment type="caution">
    <text evidence="1">The sequence shown here is derived from an EMBL/GenBank/DDBJ whole genome shotgun (WGS) entry which is preliminary data.</text>
</comment>
<organism evidence="1 2">
    <name type="scientific">Phytophthora megakarya</name>
    <dbReference type="NCBI Taxonomy" id="4795"/>
    <lineage>
        <taxon>Eukaryota</taxon>
        <taxon>Sar</taxon>
        <taxon>Stramenopiles</taxon>
        <taxon>Oomycota</taxon>
        <taxon>Peronosporomycetes</taxon>
        <taxon>Peronosporales</taxon>
        <taxon>Peronosporaceae</taxon>
        <taxon>Phytophthora</taxon>
    </lineage>
</organism>
<gene>
    <name evidence="1" type="ORF">PHMEG_0008906</name>
</gene>